<accession>A0A1B0CL19</accession>
<feature type="binding site" evidence="12">
    <location>
        <begin position="484"/>
        <end position="487"/>
    </location>
    <ligand>
        <name>substrate</name>
    </ligand>
</feature>
<evidence type="ECO:0000313" key="18">
    <source>
        <dbReference type="EnsemblMetazoa" id="LLOJ005306-PA"/>
    </source>
</evidence>
<feature type="binding site" evidence="12">
    <location>
        <position position="478"/>
    </location>
    <ligand>
        <name>substrate</name>
    </ligand>
</feature>
<dbReference type="InterPro" id="IPR039383">
    <property type="entry name" value="FHIT"/>
</dbReference>
<evidence type="ECO:0000256" key="13">
    <source>
        <dbReference type="PIRSR" id="PIRSR639383-3"/>
    </source>
</evidence>
<evidence type="ECO:0000256" key="10">
    <source>
        <dbReference type="ARBA" id="ARBA00069577"/>
    </source>
</evidence>
<protein>
    <recommendedName>
        <fullName evidence="10">Nitrilase and fragile histidine triad fusion protein NitFhit</fullName>
        <ecNumber evidence="3">3.6.1.29</ecNumber>
    </recommendedName>
</protein>
<dbReference type="EMBL" id="AJWK01016847">
    <property type="status" value="NOT_ANNOTATED_CDS"/>
    <property type="molecule type" value="Genomic_DNA"/>
</dbReference>
<dbReference type="CDD" id="cd01275">
    <property type="entry name" value="FHIT"/>
    <property type="match status" value="1"/>
</dbReference>
<dbReference type="InterPro" id="IPR045254">
    <property type="entry name" value="Nit1/2_C-N_Hydrolase"/>
</dbReference>
<dbReference type="FunFam" id="3.60.110.10:FF:000005">
    <property type="entry name" value="nitrilase homolog 1 isoform X1"/>
    <property type="match status" value="1"/>
</dbReference>
<dbReference type="VEuPathDB" id="VectorBase:LLOJ005306"/>
<dbReference type="Gene3D" id="3.30.428.10">
    <property type="entry name" value="HIT-like"/>
    <property type="match status" value="1"/>
</dbReference>
<evidence type="ECO:0000256" key="7">
    <source>
        <dbReference type="ARBA" id="ARBA00047780"/>
    </source>
</evidence>
<comment type="catalytic activity">
    <reaction evidence="7">
        <text>P(1),P(3)-bis(5'-adenosyl) triphosphate + H2O = AMP + ADP + 2 H(+)</text>
        <dbReference type="Rhea" id="RHEA:13893"/>
        <dbReference type="ChEBI" id="CHEBI:15377"/>
        <dbReference type="ChEBI" id="CHEBI:15378"/>
        <dbReference type="ChEBI" id="CHEBI:58529"/>
        <dbReference type="ChEBI" id="CHEBI:456215"/>
        <dbReference type="ChEBI" id="CHEBI:456216"/>
        <dbReference type="EC" id="3.6.1.29"/>
    </reaction>
</comment>
<comment type="function">
    <text evidence="8">Cleaves A-5'-PPP-5'A to yield AMP and ADP.</text>
</comment>
<proteinExistence type="inferred from homology"/>
<dbReference type="PROSITE" id="PS01227">
    <property type="entry name" value="UPF0012"/>
    <property type="match status" value="1"/>
</dbReference>
<keyword evidence="19" id="KW-1185">Reference proteome</keyword>
<feature type="compositionally biased region" description="Basic residues" evidence="15">
    <location>
        <begin position="20"/>
        <end position="31"/>
    </location>
</feature>
<evidence type="ECO:0000256" key="6">
    <source>
        <dbReference type="ARBA" id="ARBA00023268"/>
    </source>
</evidence>
<feature type="domain" description="HIT" evidence="17">
    <location>
        <begin position="396"/>
        <end position="504"/>
    </location>
</feature>
<dbReference type="SUPFAM" id="SSF54197">
    <property type="entry name" value="HIT-like"/>
    <property type="match status" value="1"/>
</dbReference>
<feature type="active site" description="Tele-AMP-histidine intermediate" evidence="11">
    <location>
        <position position="491"/>
    </location>
</feature>
<comment type="subunit">
    <text evidence="2">Homotetramer.</text>
</comment>
<dbReference type="Proteomes" id="UP000092461">
    <property type="component" value="Unassembled WGS sequence"/>
</dbReference>
<comment type="cofactor">
    <cofactor evidence="1">
        <name>Mn(2+)</name>
        <dbReference type="ChEBI" id="CHEBI:29035"/>
    </cofactor>
</comment>
<feature type="region of interest" description="Disordered" evidence="15">
    <location>
        <begin position="19"/>
        <end position="39"/>
    </location>
</feature>
<sequence>MTITMALWKGRKSSTIVGKSSRKSARRKIHTKQPPQTKQSARKLNQLILKFLMTNAARFCRNFSVVCFSFNFSHFFSGEMISFSHAIRYKIKGIFARNLTAMAKEAGKRVAVCQMRATNDKEGNFQQVQSLVERAKSEGASFVFLPECCDFVGENRQETLKLSENLGGNLMKAYRDLAAKNGVWLSLGGLHEIPSDAPDPPSKIFNCHVLIDSTGNVAASYRKLHMFNVDTPEFRFRESEVVAQGPGIVMPIETPIGSIGLQICYDVRFPEVSGILRSRGAQILTYPSAFAYTTGLAHWETLLRSRAIENQCYVIAAAQMGYHNRKRRSYGHAMIVDPWGVVVADCGEKELDLAVVDVDLDKVASVRRNMPCEEHRSSCQDIYTRLPLRIHPESGEGFTFGGFPIPKETIFYESAHSYAFTNIRCVVPGHCLIATKKPSKRLSDLSTEEIGDFFNAAVVVQSVLEEFHGVAASNVTVQDGKEAGQTVPHVHCHILPRRENDFSYTDKIYSELRRHDSTPVDSNRRPLDEMIAEAAKYREVLKSRRK</sequence>
<dbReference type="InterPro" id="IPR036265">
    <property type="entry name" value="HIT-like_sf"/>
</dbReference>
<evidence type="ECO:0000259" key="17">
    <source>
        <dbReference type="PROSITE" id="PS51084"/>
    </source>
</evidence>
<dbReference type="PANTHER" id="PTHR23088:SF27">
    <property type="entry name" value="DEAMINATED GLUTATHIONE AMIDASE"/>
    <property type="match status" value="1"/>
</dbReference>
<evidence type="ECO:0000256" key="5">
    <source>
        <dbReference type="ARBA" id="ARBA00022801"/>
    </source>
</evidence>
<dbReference type="GO" id="GO:0006139">
    <property type="term" value="P:nucleobase-containing compound metabolic process"/>
    <property type="evidence" value="ECO:0007669"/>
    <property type="project" value="TreeGrafter"/>
</dbReference>
<evidence type="ECO:0000256" key="3">
    <source>
        <dbReference type="ARBA" id="ARBA00012377"/>
    </source>
</evidence>
<evidence type="ECO:0000256" key="14">
    <source>
        <dbReference type="PROSITE-ProRule" id="PRU00464"/>
    </source>
</evidence>
<name>A0A1B0CL19_LUTLO</name>
<dbReference type="InterPro" id="IPR001110">
    <property type="entry name" value="UPF0012_CS"/>
</dbReference>
<keyword evidence="4" id="KW-0547">Nucleotide-binding</keyword>
<feature type="binding site" evidence="12">
    <location>
        <position position="422"/>
    </location>
    <ligand>
        <name>substrate</name>
    </ligand>
</feature>
<evidence type="ECO:0000259" key="16">
    <source>
        <dbReference type="PROSITE" id="PS50263"/>
    </source>
</evidence>
<organism evidence="18 19">
    <name type="scientific">Lutzomyia longipalpis</name>
    <name type="common">Sand fly</name>
    <dbReference type="NCBI Taxonomy" id="7200"/>
    <lineage>
        <taxon>Eukaryota</taxon>
        <taxon>Metazoa</taxon>
        <taxon>Ecdysozoa</taxon>
        <taxon>Arthropoda</taxon>
        <taxon>Hexapoda</taxon>
        <taxon>Insecta</taxon>
        <taxon>Pterygota</taxon>
        <taxon>Neoptera</taxon>
        <taxon>Endopterygota</taxon>
        <taxon>Diptera</taxon>
        <taxon>Nematocera</taxon>
        <taxon>Psychodoidea</taxon>
        <taxon>Psychodidae</taxon>
        <taxon>Lutzomyia</taxon>
        <taxon>Lutzomyia</taxon>
    </lineage>
</organism>
<evidence type="ECO:0000313" key="19">
    <source>
        <dbReference type="Proteomes" id="UP000092461"/>
    </source>
</evidence>
<dbReference type="InterPro" id="IPR003010">
    <property type="entry name" value="C-N_Hydrolase"/>
</dbReference>
<keyword evidence="6" id="KW-0511">Multifunctional enzyme</keyword>
<dbReference type="GO" id="GO:0000166">
    <property type="term" value="F:nucleotide binding"/>
    <property type="evidence" value="ECO:0007669"/>
    <property type="project" value="UniProtKB-KW"/>
</dbReference>
<dbReference type="PROSITE" id="PS51084">
    <property type="entry name" value="HIT_2"/>
    <property type="match status" value="1"/>
</dbReference>
<dbReference type="SUPFAM" id="SSF56317">
    <property type="entry name" value="Carbon-nitrogen hydrolase"/>
    <property type="match status" value="1"/>
</dbReference>
<dbReference type="FunFam" id="3.30.428.10:FF:000011">
    <property type="entry name" value="Fragile histidine triad"/>
    <property type="match status" value="1"/>
</dbReference>
<evidence type="ECO:0000256" key="9">
    <source>
        <dbReference type="ARBA" id="ARBA00061127"/>
    </source>
</evidence>
<dbReference type="EnsemblMetazoa" id="LLOJ005306-RA">
    <property type="protein sequence ID" value="LLOJ005306-PA"/>
    <property type="gene ID" value="LLOJ005306"/>
</dbReference>
<evidence type="ECO:0000256" key="11">
    <source>
        <dbReference type="PIRSR" id="PIRSR639383-1"/>
    </source>
</evidence>
<dbReference type="PROSITE" id="PS50263">
    <property type="entry name" value="CN_HYDROLASE"/>
    <property type="match status" value="1"/>
</dbReference>
<dbReference type="EC" id="3.6.1.29" evidence="3"/>
<feature type="short sequence motif" description="Histidine triad motif" evidence="14">
    <location>
        <begin position="489"/>
        <end position="493"/>
    </location>
</feature>
<dbReference type="InterPro" id="IPR036526">
    <property type="entry name" value="C-N_Hydrolase_sf"/>
</dbReference>
<dbReference type="GO" id="GO:0016811">
    <property type="term" value="F:hydrolase activity, acting on carbon-nitrogen (but not peptide) bonds, in linear amides"/>
    <property type="evidence" value="ECO:0007669"/>
    <property type="project" value="InterPro"/>
</dbReference>
<dbReference type="AlphaFoldDB" id="A0A1B0CL19"/>
<reference evidence="18" key="1">
    <citation type="submission" date="2020-05" db="UniProtKB">
        <authorList>
            <consortium name="EnsemblMetazoa"/>
        </authorList>
    </citation>
    <scope>IDENTIFICATION</scope>
    <source>
        <strain evidence="18">Jacobina</strain>
    </source>
</reference>
<feature type="binding site" evidence="12">
    <location>
        <position position="493"/>
    </location>
    <ligand>
        <name>substrate</name>
    </ligand>
</feature>
<evidence type="ECO:0000256" key="1">
    <source>
        <dbReference type="ARBA" id="ARBA00001936"/>
    </source>
</evidence>
<evidence type="ECO:0000256" key="2">
    <source>
        <dbReference type="ARBA" id="ARBA00011881"/>
    </source>
</evidence>
<feature type="site" description="Important for induction of apoptosis" evidence="13">
    <location>
        <position position="509"/>
    </location>
</feature>
<dbReference type="CDD" id="cd07572">
    <property type="entry name" value="nit"/>
    <property type="match status" value="1"/>
</dbReference>
<evidence type="ECO:0000256" key="15">
    <source>
        <dbReference type="SAM" id="MobiDB-lite"/>
    </source>
</evidence>
<comment type="similarity">
    <text evidence="9">In the N-terminal section; belongs to the UPF0012 family.</text>
</comment>
<dbReference type="InterPro" id="IPR011146">
    <property type="entry name" value="HIT-like"/>
</dbReference>
<dbReference type="Pfam" id="PF00795">
    <property type="entry name" value="CN_hydrolase"/>
    <property type="match status" value="1"/>
</dbReference>
<keyword evidence="5" id="KW-0378">Hydrolase</keyword>
<evidence type="ECO:0000256" key="8">
    <source>
        <dbReference type="ARBA" id="ARBA00057461"/>
    </source>
</evidence>
<evidence type="ECO:0000256" key="4">
    <source>
        <dbReference type="ARBA" id="ARBA00022741"/>
    </source>
</evidence>
<dbReference type="Pfam" id="PF01230">
    <property type="entry name" value="HIT"/>
    <property type="match status" value="1"/>
</dbReference>
<dbReference type="PANTHER" id="PTHR23088">
    <property type="entry name" value="NITRILASE-RELATED"/>
    <property type="match status" value="1"/>
</dbReference>
<evidence type="ECO:0000256" key="12">
    <source>
        <dbReference type="PIRSR" id="PIRSR639383-2"/>
    </source>
</evidence>
<feature type="domain" description="CN hydrolase" evidence="16">
    <location>
        <begin position="108"/>
        <end position="360"/>
    </location>
</feature>
<dbReference type="GO" id="GO:0047710">
    <property type="term" value="F:bis(5'-adenosyl)-triphosphatase activity"/>
    <property type="evidence" value="ECO:0007669"/>
    <property type="project" value="UniProtKB-EC"/>
</dbReference>
<dbReference type="Gene3D" id="3.60.110.10">
    <property type="entry name" value="Carbon-nitrogen hydrolase"/>
    <property type="match status" value="1"/>
</dbReference>
<dbReference type="VEuPathDB" id="VectorBase:LLONM1_006311"/>